<feature type="domain" description="BHLH" evidence="5">
    <location>
        <begin position="326"/>
        <end position="377"/>
    </location>
</feature>
<dbReference type="PROSITE" id="PS50888">
    <property type="entry name" value="BHLH"/>
    <property type="match status" value="1"/>
</dbReference>
<feature type="compositionally biased region" description="Basic and acidic residues" evidence="4">
    <location>
        <begin position="314"/>
        <end position="328"/>
    </location>
</feature>
<evidence type="ECO:0000259" key="5">
    <source>
        <dbReference type="PROSITE" id="PS50888"/>
    </source>
</evidence>
<protein>
    <recommendedName>
        <fullName evidence="5">BHLH domain-containing protein</fullName>
    </recommendedName>
</protein>
<keyword evidence="3" id="KW-0175">Coiled coil</keyword>
<keyword evidence="7" id="KW-1185">Reference proteome</keyword>
<organism evidence="6 7">
    <name type="scientific">Kwoniella dendrophila CBS 6074</name>
    <dbReference type="NCBI Taxonomy" id="1295534"/>
    <lineage>
        <taxon>Eukaryota</taxon>
        <taxon>Fungi</taxon>
        <taxon>Dikarya</taxon>
        <taxon>Basidiomycota</taxon>
        <taxon>Agaricomycotina</taxon>
        <taxon>Tremellomycetes</taxon>
        <taxon>Tremellales</taxon>
        <taxon>Cryptococcaceae</taxon>
        <taxon>Kwoniella</taxon>
    </lineage>
</organism>
<dbReference type="GeneID" id="91095743"/>
<dbReference type="InterPro" id="IPR011598">
    <property type="entry name" value="bHLH_dom"/>
</dbReference>
<dbReference type="GO" id="GO:0045944">
    <property type="term" value="P:positive regulation of transcription by RNA polymerase II"/>
    <property type="evidence" value="ECO:0007669"/>
    <property type="project" value="TreeGrafter"/>
</dbReference>
<feature type="compositionally biased region" description="Low complexity" evidence="4">
    <location>
        <begin position="21"/>
        <end position="31"/>
    </location>
</feature>
<evidence type="ECO:0000313" key="7">
    <source>
        <dbReference type="Proteomes" id="UP001355207"/>
    </source>
</evidence>
<feature type="compositionally biased region" description="Basic and acidic residues" evidence="4">
    <location>
        <begin position="1"/>
        <end position="15"/>
    </location>
</feature>
<dbReference type="GO" id="GO:0003700">
    <property type="term" value="F:DNA-binding transcription factor activity"/>
    <property type="evidence" value="ECO:0007669"/>
    <property type="project" value="TreeGrafter"/>
</dbReference>
<dbReference type="Proteomes" id="UP001355207">
    <property type="component" value="Chromosome 6"/>
</dbReference>
<dbReference type="PANTHER" id="PTHR10328:SF15">
    <property type="entry name" value="BHLH TRANSCRIPTION FACTOR"/>
    <property type="match status" value="1"/>
</dbReference>
<feature type="coiled-coil region" evidence="3">
    <location>
        <begin position="332"/>
        <end position="394"/>
    </location>
</feature>
<dbReference type="Gene3D" id="4.10.280.10">
    <property type="entry name" value="Helix-loop-helix DNA-binding domain"/>
    <property type="match status" value="1"/>
</dbReference>
<evidence type="ECO:0000313" key="6">
    <source>
        <dbReference type="EMBL" id="WWC90140.1"/>
    </source>
</evidence>
<evidence type="ECO:0000256" key="3">
    <source>
        <dbReference type="SAM" id="Coils"/>
    </source>
</evidence>
<dbReference type="RefSeq" id="XP_066076903.1">
    <property type="nucleotide sequence ID" value="XM_066220806.1"/>
</dbReference>
<dbReference type="GO" id="GO:0090575">
    <property type="term" value="C:RNA polymerase II transcription regulator complex"/>
    <property type="evidence" value="ECO:0007669"/>
    <property type="project" value="TreeGrafter"/>
</dbReference>
<dbReference type="GO" id="GO:0003677">
    <property type="term" value="F:DNA binding"/>
    <property type="evidence" value="ECO:0007669"/>
    <property type="project" value="UniProtKB-KW"/>
</dbReference>
<feature type="compositionally biased region" description="Polar residues" evidence="4">
    <location>
        <begin position="73"/>
        <end position="85"/>
    </location>
</feature>
<reference evidence="6 7" key="1">
    <citation type="submission" date="2024-01" db="EMBL/GenBank/DDBJ databases">
        <title>Comparative genomics of Cryptococcus and Kwoniella reveals pathogenesis evolution and contrasting modes of karyotype evolution via chromosome fusion or intercentromeric recombination.</title>
        <authorList>
            <person name="Coelho M.A."/>
            <person name="David-Palma M."/>
            <person name="Shea T."/>
            <person name="Bowers K."/>
            <person name="McGinley-Smith S."/>
            <person name="Mohammad A.W."/>
            <person name="Gnirke A."/>
            <person name="Yurkov A.M."/>
            <person name="Nowrousian M."/>
            <person name="Sun S."/>
            <person name="Cuomo C.A."/>
            <person name="Heitman J."/>
        </authorList>
    </citation>
    <scope>NUCLEOTIDE SEQUENCE [LARGE SCALE GENOMIC DNA]</scope>
    <source>
        <strain evidence="6 7">CBS 6074</strain>
    </source>
</reference>
<feature type="compositionally biased region" description="Low complexity" evidence="4">
    <location>
        <begin position="165"/>
        <end position="205"/>
    </location>
</feature>
<feature type="region of interest" description="Disordered" evidence="4">
    <location>
        <begin position="164"/>
        <end position="243"/>
    </location>
</feature>
<feature type="region of interest" description="Disordered" evidence="4">
    <location>
        <begin position="304"/>
        <end position="328"/>
    </location>
</feature>
<gene>
    <name evidence="6" type="ORF">L201_005073</name>
</gene>
<proteinExistence type="predicted"/>
<feature type="region of interest" description="Disordered" evidence="4">
    <location>
        <begin position="416"/>
        <end position="525"/>
    </location>
</feature>
<feature type="compositionally biased region" description="Low complexity" evidence="4">
    <location>
        <begin position="39"/>
        <end position="51"/>
    </location>
</feature>
<keyword evidence="1" id="KW-0238">DNA-binding</keyword>
<dbReference type="GO" id="GO:0046983">
    <property type="term" value="F:protein dimerization activity"/>
    <property type="evidence" value="ECO:0007669"/>
    <property type="project" value="InterPro"/>
</dbReference>
<feature type="compositionally biased region" description="Polar residues" evidence="4">
    <location>
        <begin position="511"/>
        <end position="525"/>
    </location>
</feature>
<feature type="region of interest" description="Disordered" evidence="4">
    <location>
        <begin position="1"/>
        <end position="99"/>
    </location>
</feature>
<evidence type="ECO:0000256" key="4">
    <source>
        <dbReference type="SAM" id="MobiDB-lite"/>
    </source>
</evidence>
<sequence>MTKDEKPIIDSDGVARHRSNSRSSHTSTSVSPINERRPSLPSLSPSNHNLLTIDVELSKKRKERDGEDGTPGTPLSATSNSSFLMTPQFGPTEPSNQKRRLSLIESLASKEDDNNELKSLASVLKGESEDPFPWYKNTYDLSNFPIPQQEPITVFPIQFASYQVPNTNNNNTPQQQGNETPTTLAGATSGQQNNVTTNNGNNVSTDPNLSSMRTGAAPNSTGNNQSQSQNQDPNNMIDPSLHTPEIRFPDAETLASATASPSRGTGDVGNLNLGDASTQAALAAVSSNTNTPVLTPEHAAALLQPPSNQIDQTNIKKDQPFSRSPELRVSHKLAERKRRKEMKELFDELRDELPSDRGMKASKWEILSKAIDHVRQLKTSQDQMLREIEHLRREVDIARGGTGAYTHAYATTYNIPTTTYPPQNNFTNPSNNAANSTNNQQQQQQQQQQAVQNVQAQSQQQQAQPQSQVQQPQQQQIQQQPQQQQLQQPQQQNVQQNQDQTQQQQQQPQTVGQVESMQIDSKPTQ</sequence>
<accession>A0AAX4K044</accession>
<dbReference type="AlphaFoldDB" id="A0AAX4K044"/>
<dbReference type="EMBL" id="CP144103">
    <property type="protein sequence ID" value="WWC90140.1"/>
    <property type="molecule type" value="Genomic_DNA"/>
</dbReference>
<dbReference type="SUPFAM" id="SSF47459">
    <property type="entry name" value="HLH, helix-loop-helix DNA-binding domain"/>
    <property type="match status" value="1"/>
</dbReference>
<dbReference type="PANTHER" id="PTHR10328">
    <property type="entry name" value="PROTEIN MAX MYC-ASSOCIATED FACTOR X"/>
    <property type="match status" value="1"/>
</dbReference>
<dbReference type="InterPro" id="IPR036638">
    <property type="entry name" value="HLH_DNA-bd_sf"/>
</dbReference>
<feature type="compositionally biased region" description="Low complexity" evidence="4">
    <location>
        <begin position="416"/>
        <end position="510"/>
    </location>
</feature>
<feature type="compositionally biased region" description="Low complexity" evidence="4">
    <location>
        <begin position="219"/>
        <end position="235"/>
    </location>
</feature>
<evidence type="ECO:0000256" key="1">
    <source>
        <dbReference type="ARBA" id="ARBA00023125"/>
    </source>
</evidence>
<dbReference type="SMART" id="SM00353">
    <property type="entry name" value="HLH"/>
    <property type="match status" value="1"/>
</dbReference>
<evidence type="ECO:0000256" key="2">
    <source>
        <dbReference type="ARBA" id="ARBA00023242"/>
    </source>
</evidence>
<keyword evidence="2" id="KW-0539">Nucleus</keyword>
<dbReference type="Pfam" id="PF00010">
    <property type="entry name" value="HLH"/>
    <property type="match status" value="1"/>
</dbReference>
<name>A0AAX4K044_9TREE</name>